<dbReference type="Gene3D" id="2.40.30.30">
    <property type="entry name" value="Riboflavin kinase-like"/>
    <property type="match status" value="1"/>
</dbReference>
<dbReference type="PANTHER" id="PTHR22749:SF6">
    <property type="entry name" value="RIBOFLAVIN KINASE"/>
    <property type="match status" value="1"/>
</dbReference>
<evidence type="ECO:0000256" key="1">
    <source>
        <dbReference type="ARBA" id="ARBA00002121"/>
    </source>
</evidence>
<dbReference type="Pfam" id="PF06574">
    <property type="entry name" value="FAD_syn"/>
    <property type="match status" value="1"/>
</dbReference>
<comment type="pathway">
    <text evidence="3 15">Cofactor biosynthesis; FMN biosynthesis; FMN from riboflavin (ATP route): step 1/1.</text>
</comment>
<dbReference type="Proteomes" id="UP000199387">
    <property type="component" value="Unassembled WGS sequence"/>
</dbReference>
<dbReference type="SMART" id="SM00904">
    <property type="entry name" value="Flavokinase"/>
    <property type="match status" value="1"/>
</dbReference>
<dbReference type="Pfam" id="PF01687">
    <property type="entry name" value="Flavokinase"/>
    <property type="match status" value="1"/>
</dbReference>
<evidence type="ECO:0000256" key="10">
    <source>
        <dbReference type="ARBA" id="ARBA00022827"/>
    </source>
</evidence>
<dbReference type="FunFam" id="2.40.30.30:FF:000003">
    <property type="entry name" value="Riboflavin biosynthesis protein"/>
    <property type="match status" value="1"/>
</dbReference>
<comment type="function">
    <text evidence="1">Catalyzes the phosphorylation of riboflavin to FMN followed by the adenylation of FMN to FAD.</text>
</comment>
<comment type="catalytic activity">
    <reaction evidence="14 15">
        <text>FMN + ATP + H(+) = FAD + diphosphate</text>
        <dbReference type="Rhea" id="RHEA:17237"/>
        <dbReference type="ChEBI" id="CHEBI:15378"/>
        <dbReference type="ChEBI" id="CHEBI:30616"/>
        <dbReference type="ChEBI" id="CHEBI:33019"/>
        <dbReference type="ChEBI" id="CHEBI:57692"/>
        <dbReference type="ChEBI" id="CHEBI:58210"/>
        <dbReference type="EC" id="2.7.7.2"/>
    </reaction>
</comment>
<sequence>METIHLSYPLKTEETFPPISLAIGYFDGVHRGHQAVIQRARKIAADLGVISGVMTFYPHPRDVLGKAKVNQYLTPLPDKLAQFERLGVERVYVMRFDRELAARSKESFVEDVLLPLQVKGVTVGFNFTFGRGAKGKAEDLATLGAGRLQVEVVRPIQHQALSVSSTRLRQALDQGRVEEACEILGRPYTLRGSVVQGDQRGRTIGYPTANLNLDQPFIVPKQGVYVVRVRKGEKVYHGMMNIGVRPTFKEKEAQRTLEVHLFDVNEDLYGNHLQVEFLHHLRDEVPFDSVDDLIAQLQQDEQNARSWLDLGKGANRT</sequence>
<dbReference type="NCBIfam" id="NF004162">
    <property type="entry name" value="PRK05627.1-5"/>
    <property type="match status" value="1"/>
</dbReference>
<dbReference type="InterPro" id="IPR014729">
    <property type="entry name" value="Rossmann-like_a/b/a_fold"/>
</dbReference>
<dbReference type="GO" id="GO:0009231">
    <property type="term" value="P:riboflavin biosynthetic process"/>
    <property type="evidence" value="ECO:0007669"/>
    <property type="project" value="InterPro"/>
</dbReference>
<dbReference type="RefSeq" id="WP_091566566.1">
    <property type="nucleotide sequence ID" value="NZ_FMZA01000003.1"/>
</dbReference>
<dbReference type="PIRSF" id="PIRSF004491">
    <property type="entry name" value="FAD_Synth"/>
    <property type="match status" value="1"/>
</dbReference>
<dbReference type="UniPathway" id="UPA00276">
    <property type="reaction ID" value="UER00406"/>
</dbReference>
<dbReference type="STRING" id="1236220.SAMN04488112_103136"/>
<evidence type="ECO:0000256" key="12">
    <source>
        <dbReference type="ARBA" id="ARBA00023268"/>
    </source>
</evidence>
<evidence type="ECO:0000256" key="8">
    <source>
        <dbReference type="ARBA" id="ARBA00022741"/>
    </source>
</evidence>
<dbReference type="GO" id="GO:0005524">
    <property type="term" value="F:ATP binding"/>
    <property type="evidence" value="ECO:0007669"/>
    <property type="project" value="UniProtKB-UniRule"/>
</dbReference>
<evidence type="ECO:0000259" key="16">
    <source>
        <dbReference type="SMART" id="SM00904"/>
    </source>
</evidence>
<dbReference type="InterPro" id="IPR002606">
    <property type="entry name" value="Riboflavin_kinase_bac"/>
</dbReference>
<dbReference type="InterPro" id="IPR023465">
    <property type="entry name" value="Riboflavin_kinase_dom_sf"/>
</dbReference>
<dbReference type="SUPFAM" id="SSF82114">
    <property type="entry name" value="Riboflavin kinase-like"/>
    <property type="match status" value="1"/>
</dbReference>
<proteinExistence type="inferred from homology"/>
<keyword evidence="18" id="KW-1185">Reference proteome</keyword>
<dbReference type="InterPro" id="IPR023468">
    <property type="entry name" value="Riboflavin_kinase"/>
</dbReference>
<protein>
    <recommendedName>
        <fullName evidence="15">Riboflavin biosynthesis protein</fullName>
    </recommendedName>
    <domain>
        <recommendedName>
            <fullName evidence="15">Riboflavin kinase</fullName>
            <ecNumber evidence="15">2.7.1.26</ecNumber>
        </recommendedName>
        <alternativeName>
            <fullName evidence="15">Flavokinase</fullName>
        </alternativeName>
    </domain>
    <domain>
        <recommendedName>
            <fullName evidence="15">FMN adenylyltransferase</fullName>
            <ecNumber evidence="15">2.7.7.2</ecNumber>
        </recommendedName>
        <alternativeName>
            <fullName evidence="15">FAD pyrophosphorylase</fullName>
        </alternativeName>
        <alternativeName>
            <fullName evidence="15">FAD synthase</fullName>
        </alternativeName>
    </domain>
</protein>
<keyword evidence="6 15" id="KW-0808">Transferase</keyword>
<dbReference type="GO" id="GO:0009398">
    <property type="term" value="P:FMN biosynthetic process"/>
    <property type="evidence" value="ECO:0007669"/>
    <property type="project" value="UniProtKB-UniRule"/>
</dbReference>
<comment type="similarity">
    <text evidence="15">Belongs to the ribF family.</text>
</comment>
<dbReference type="AlphaFoldDB" id="A0A1G6J2B7"/>
<keyword evidence="12" id="KW-0511">Multifunctional enzyme</keyword>
<accession>A0A1G6J2B7</accession>
<gene>
    <name evidence="17" type="ORF">SAMN04488112_103136</name>
</gene>
<reference evidence="17 18" key="1">
    <citation type="submission" date="2016-10" db="EMBL/GenBank/DDBJ databases">
        <authorList>
            <person name="de Groot N.N."/>
        </authorList>
    </citation>
    <scope>NUCLEOTIDE SEQUENCE [LARGE SCALE GENOMIC DNA]</scope>
    <source>
        <strain evidence="17 18">DSM 45514</strain>
    </source>
</reference>
<keyword evidence="5 15" id="KW-0288">FMN</keyword>
<evidence type="ECO:0000256" key="13">
    <source>
        <dbReference type="ARBA" id="ARBA00047880"/>
    </source>
</evidence>
<evidence type="ECO:0000313" key="17">
    <source>
        <dbReference type="EMBL" id="SDC12485.1"/>
    </source>
</evidence>
<dbReference type="EMBL" id="FMZA01000003">
    <property type="protein sequence ID" value="SDC12485.1"/>
    <property type="molecule type" value="Genomic_DNA"/>
</dbReference>
<evidence type="ECO:0000256" key="14">
    <source>
        <dbReference type="ARBA" id="ARBA00049494"/>
    </source>
</evidence>
<evidence type="ECO:0000256" key="9">
    <source>
        <dbReference type="ARBA" id="ARBA00022777"/>
    </source>
</evidence>
<evidence type="ECO:0000256" key="3">
    <source>
        <dbReference type="ARBA" id="ARBA00005201"/>
    </source>
</evidence>
<keyword evidence="11 15" id="KW-0067">ATP-binding</keyword>
<evidence type="ECO:0000256" key="5">
    <source>
        <dbReference type="ARBA" id="ARBA00022643"/>
    </source>
</evidence>
<dbReference type="FunFam" id="3.40.50.620:FF:000021">
    <property type="entry name" value="Riboflavin biosynthesis protein"/>
    <property type="match status" value="1"/>
</dbReference>
<dbReference type="EC" id="2.7.1.26" evidence="15"/>
<evidence type="ECO:0000256" key="7">
    <source>
        <dbReference type="ARBA" id="ARBA00022695"/>
    </source>
</evidence>
<dbReference type="OrthoDB" id="9803667at2"/>
<keyword evidence="7 15" id="KW-0548">Nucleotidyltransferase</keyword>
<evidence type="ECO:0000256" key="4">
    <source>
        <dbReference type="ARBA" id="ARBA00022630"/>
    </source>
</evidence>
<dbReference type="UniPathway" id="UPA00277">
    <property type="reaction ID" value="UER00407"/>
</dbReference>
<evidence type="ECO:0000256" key="2">
    <source>
        <dbReference type="ARBA" id="ARBA00004726"/>
    </source>
</evidence>
<evidence type="ECO:0000313" key="18">
    <source>
        <dbReference type="Proteomes" id="UP000199387"/>
    </source>
</evidence>
<keyword evidence="8 15" id="KW-0547">Nucleotide-binding</keyword>
<keyword evidence="10 15" id="KW-0274">FAD</keyword>
<dbReference type="EC" id="2.7.7.2" evidence="15"/>
<dbReference type="InterPro" id="IPR015865">
    <property type="entry name" value="Riboflavin_kinase_bac/euk"/>
</dbReference>
<organism evidence="17 18">
    <name type="scientific">Melghirimyces thermohalophilus</name>
    <dbReference type="NCBI Taxonomy" id="1236220"/>
    <lineage>
        <taxon>Bacteria</taxon>
        <taxon>Bacillati</taxon>
        <taxon>Bacillota</taxon>
        <taxon>Bacilli</taxon>
        <taxon>Bacillales</taxon>
        <taxon>Thermoactinomycetaceae</taxon>
        <taxon>Melghirimyces</taxon>
    </lineage>
</organism>
<dbReference type="GO" id="GO:0008531">
    <property type="term" value="F:riboflavin kinase activity"/>
    <property type="evidence" value="ECO:0007669"/>
    <property type="project" value="UniProtKB-UniRule"/>
</dbReference>
<dbReference type="NCBIfam" id="NF004160">
    <property type="entry name" value="PRK05627.1-3"/>
    <property type="match status" value="1"/>
</dbReference>
<dbReference type="GO" id="GO:0003919">
    <property type="term" value="F:FMN adenylyltransferase activity"/>
    <property type="evidence" value="ECO:0007669"/>
    <property type="project" value="UniProtKB-UniRule"/>
</dbReference>
<dbReference type="PANTHER" id="PTHR22749">
    <property type="entry name" value="RIBOFLAVIN KINASE/FMN ADENYLYLTRANSFERASE"/>
    <property type="match status" value="1"/>
</dbReference>
<comment type="pathway">
    <text evidence="2 15">Cofactor biosynthesis; FAD biosynthesis; FAD from FMN: step 1/1.</text>
</comment>
<evidence type="ECO:0000256" key="6">
    <source>
        <dbReference type="ARBA" id="ARBA00022679"/>
    </source>
</evidence>
<dbReference type="NCBIfam" id="TIGR00083">
    <property type="entry name" value="ribF"/>
    <property type="match status" value="1"/>
</dbReference>
<keyword evidence="4 15" id="KW-0285">Flavoprotein</keyword>
<comment type="catalytic activity">
    <reaction evidence="13 15">
        <text>riboflavin + ATP = FMN + ADP + H(+)</text>
        <dbReference type="Rhea" id="RHEA:14357"/>
        <dbReference type="ChEBI" id="CHEBI:15378"/>
        <dbReference type="ChEBI" id="CHEBI:30616"/>
        <dbReference type="ChEBI" id="CHEBI:57986"/>
        <dbReference type="ChEBI" id="CHEBI:58210"/>
        <dbReference type="ChEBI" id="CHEBI:456216"/>
        <dbReference type="EC" id="2.7.1.26"/>
    </reaction>
</comment>
<dbReference type="SUPFAM" id="SSF52374">
    <property type="entry name" value="Nucleotidylyl transferase"/>
    <property type="match status" value="1"/>
</dbReference>
<dbReference type="CDD" id="cd02064">
    <property type="entry name" value="FAD_synthetase_N"/>
    <property type="match status" value="1"/>
</dbReference>
<name>A0A1G6J2B7_9BACL</name>
<evidence type="ECO:0000256" key="11">
    <source>
        <dbReference type="ARBA" id="ARBA00022840"/>
    </source>
</evidence>
<dbReference type="GO" id="GO:0006747">
    <property type="term" value="P:FAD biosynthetic process"/>
    <property type="evidence" value="ECO:0007669"/>
    <property type="project" value="UniProtKB-UniRule"/>
</dbReference>
<dbReference type="InterPro" id="IPR015864">
    <property type="entry name" value="FAD_synthase"/>
</dbReference>
<dbReference type="Gene3D" id="3.40.50.620">
    <property type="entry name" value="HUPs"/>
    <property type="match status" value="1"/>
</dbReference>
<keyword evidence="9 15" id="KW-0418">Kinase</keyword>
<evidence type="ECO:0000256" key="15">
    <source>
        <dbReference type="PIRNR" id="PIRNR004491"/>
    </source>
</evidence>
<feature type="domain" description="Riboflavin kinase" evidence="16">
    <location>
        <begin position="183"/>
        <end position="309"/>
    </location>
</feature>